<accession>A0ABW2L4W0</accession>
<name>A0ABW2L4W0_9BACT</name>
<protein>
    <submittedName>
        <fullName evidence="2">Uncharacterized protein</fullName>
    </submittedName>
</protein>
<organism evidence="2 3">
    <name type="scientific">Haloferula chungangensis</name>
    <dbReference type="NCBI Taxonomy" id="1048331"/>
    <lineage>
        <taxon>Bacteria</taxon>
        <taxon>Pseudomonadati</taxon>
        <taxon>Verrucomicrobiota</taxon>
        <taxon>Verrucomicrobiia</taxon>
        <taxon>Verrucomicrobiales</taxon>
        <taxon>Verrucomicrobiaceae</taxon>
        <taxon>Haloferula</taxon>
    </lineage>
</organism>
<dbReference type="RefSeq" id="WP_379710451.1">
    <property type="nucleotide sequence ID" value="NZ_JBHTBS010000002.1"/>
</dbReference>
<evidence type="ECO:0000313" key="2">
    <source>
        <dbReference type="EMBL" id="MFC7336789.1"/>
    </source>
</evidence>
<feature type="transmembrane region" description="Helical" evidence="1">
    <location>
        <begin position="83"/>
        <end position="104"/>
    </location>
</feature>
<evidence type="ECO:0000256" key="1">
    <source>
        <dbReference type="SAM" id="Phobius"/>
    </source>
</evidence>
<dbReference type="EMBL" id="JBHTBS010000002">
    <property type="protein sequence ID" value="MFC7336789.1"/>
    <property type="molecule type" value="Genomic_DNA"/>
</dbReference>
<dbReference type="Proteomes" id="UP001596472">
    <property type="component" value="Unassembled WGS sequence"/>
</dbReference>
<reference evidence="3" key="1">
    <citation type="journal article" date="2019" name="Int. J. Syst. Evol. Microbiol.">
        <title>The Global Catalogue of Microorganisms (GCM) 10K type strain sequencing project: providing services to taxonomists for standard genome sequencing and annotation.</title>
        <authorList>
            <consortium name="The Broad Institute Genomics Platform"/>
            <consortium name="The Broad Institute Genome Sequencing Center for Infectious Disease"/>
            <person name="Wu L."/>
            <person name="Ma J."/>
        </authorList>
    </citation>
    <scope>NUCLEOTIDE SEQUENCE [LARGE SCALE GENOMIC DNA]</scope>
    <source>
        <strain evidence="3">CGMCC 4.1467</strain>
    </source>
</reference>
<proteinExistence type="predicted"/>
<keyword evidence="1" id="KW-0812">Transmembrane</keyword>
<gene>
    <name evidence="2" type="ORF">ACFQY0_06345</name>
</gene>
<evidence type="ECO:0000313" key="3">
    <source>
        <dbReference type="Proteomes" id="UP001596472"/>
    </source>
</evidence>
<keyword evidence="1" id="KW-1133">Transmembrane helix</keyword>
<keyword evidence="1" id="KW-0472">Membrane</keyword>
<keyword evidence="3" id="KW-1185">Reference proteome</keyword>
<comment type="caution">
    <text evidence="2">The sequence shown here is derived from an EMBL/GenBank/DDBJ whole genome shotgun (WGS) entry which is preliminary data.</text>
</comment>
<sequence length="106" mass="12248">MMTKSRKTKDIETDPLDEAQRELDAKIAALKALPQQLELEMIEQERTMPPPEDLEDRKRVRDFEEKAARGQIRNERRTQGRSLLLMFLLLAATAAMVAWVITLAQK</sequence>